<name>A0A1Q8QKL6_9FIRM</name>
<dbReference type="SMART" id="SM00882">
    <property type="entry name" value="CoA_trans"/>
    <property type="match status" value="1"/>
</dbReference>
<dbReference type="OrthoDB" id="9805230at2"/>
<evidence type="ECO:0000256" key="1">
    <source>
        <dbReference type="ARBA" id="ARBA00007047"/>
    </source>
</evidence>
<dbReference type="GO" id="GO:0008410">
    <property type="term" value="F:CoA-transferase activity"/>
    <property type="evidence" value="ECO:0007669"/>
    <property type="project" value="InterPro"/>
</dbReference>
<dbReference type="RefSeq" id="WP_075366688.1">
    <property type="nucleotide sequence ID" value="NZ_MLBF01000050.1"/>
</dbReference>
<comment type="caution">
    <text evidence="2">The sequence shown here is derived from an EMBL/GenBank/DDBJ whole genome shotgun (WGS) entry which is preliminary data.</text>
</comment>
<keyword evidence="2" id="KW-0808">Transferase</keyword>
<organism evidence="2 3">
    <name type="scientific">Desulfosporosinus metallidurans</name>
    <dbReference type="NCBI Taxonomy" id="1888891"/>
    <lineage>
        <taxon>Bacteria</taxon>
        <taxon>Bacillati</taxon>
        <taxon>Bacillota</taxon>
        <taxon>Clostridia</taxon>
        <taxon>Eubacteriales</taxon>
        <taxon>Desulfitobacteriaceae</taxon>
        <taxon>Desulfosporosinus</taxon>
    </lineage>
</organism>
<gene>
    <name evidence="2" type="ORF">DSOL_4341</name>
</gene>
<accession>A0A1Q8QKL6</accession>
<dbReference type="PANTHER" id="PTHR43293:SF3">
    <property type="entry name" value="CHOLESTEROL RING-CLEAVING HYDROLASE IPDB SUBUNIT"/>
    <property type="match status" value="1"/>
</dbReference>
<dbReference type="Gene3D" id="3.40.1080.10">
    <property type="entry name" value="Glutaconate Coenzyme A-transferase"/>
    <property type="match status" value="1"/>
</dbReference>
<dbReference type="SUPFAM" id="SSF100950">
    <property type="entry name" value="NagB/RpiA/CoA transferase-like"/>
    <property type="match status" value="1"/>
</dbReference>
<dbReference type="InterPro" id="IPR004165">
    <property type="entry name" value="CoA_trans_fam_I"/>
</dbReference>
<evidence type="ECO:0000313" key="3">
    <source>
        <dbReference type="Proteomes" id="UP000186102"/>
    </source>
</evidence>
<dbReference type="InterPro" id="IPR037171">
    <property type="entry name" value="NagB/RpiA_transferase-like"/>
</dbReference>
<dbReference type="AlphaFoldDB" id="A0A1Q8QKL6"/>
<evidence type="ECO:0000313" key="2">
    <source>
        <dbReference type="EMBL" id="OLN27884.1"/>
    </source>
</evidence>
<dbReference type="STRING" id="1888891.DSOL_4341"/>
<dbReference type="PANTHER" id="PTHR43293">
    <property type="entry name" value="ACETATE COA-TRANSFERASE YDIF"/>
    <property type="match status" value="1"/>
</dbReference>
<proteinExistence type="inferred from homology"/>
<dbReference type="Proteomes" id="UP000186102">
    <property type="component" value="Unassembled WGS sequence"/>
</dbReference>
<sequence length="286" mass="31083">MSKEYAQEYSLQELLVAASAREIIDGDVVFAGVGVPTLGAMVAKLTHAPNVIMAMESGSIGPEPYRVILGIGDNACVENSICTTSLWRLFSDQQRGYFDVGMIGGAQVDKYGNLNSTVIFGDGDYYTPASRLPGSGGANDIASSAGRTIITLPLQKRRFLEKVDYITSPGYIDGYDAREKHGLPGGGPAAVITNKCVFRFDPITKEAYLYSVHPGVTVEEVKAEVSWELKIADDVKVTEPPTVEEVRITRILDAGQIYTGSGLKGLTFEKYVQMLEESQEILHQLF</sequence>
<protein>
    <submittedName>
        <fullName evidence="2">3-oxoadipate CoA-transferase subunit B</fullName>
    </submittedName>
</protein>
<reference evidence="2 3" key="1">
    <citation type="submission" date="2016-09" db="EMBL/GenBank/DDBJ databases">
        <title>Complete genome of Desulfosporosinus sp. OL.</title>
        <authorList>
            <person name="Mardanov A."/>
            <person name="Beletsky A."/>
            <person name="Panova A."/>
            <person name="Karnachuk O."/>
            <person name="Ravin N."/>
        </authorList>
    </citation>
    <scope>NUCLEOTIDE SEQUENCE [LARGE SCALE GENOMIC DNA]</scope>
    <source>
        <strain evidence="2 3">OL</strain>
    </source>
</reference>
<dbReference type="EMBL" id="MLBF01000050">
    <property type="protein sequence ID" value="OLN27884.1"/>
    <property type="molecule type" value="Genomic_DNA"/>
</dbReference>
<keyword evidence="3" id="KW-1185">Reference proteome</keyword>
<dbReference type="Pfam" id="PF01144">
    <property type="entry name" value="CoA_trans"/>
    <property type="match status" value="1"/>
</dbReference>
<comment type="similarity">
    <text evidence="1">Belongs to the 3-oxoacid CoA-transferase subunit B family.</text>
</comment>